<dbReference type="Proteomes" id="UP000183192">
    <property type="component" value="Unassembled WGS sequence"/>
</dbReference>
<feature type="coiled-coil region" evidence="1">
    <location>
        <begin position="55"/>
        <end position="86"/>
    </location>
</feature>
<dbReference type="EMBL" id="MNUU01000010">
    <property type="protein sequence ID" value="OIO08502.1"/>
    <property type="molecule type" value="Genomic_DNA"/>
</dbReference>
<reference evidence="3 4" key="1">
    <citation type="journal article" date="2016" name="Environ. Microbiol.">
        <title>Genomic resolution of a cold subsurface aquifer community provides metabolic insights for novel microbes adapted to high CO concentrations.</title>
        <authorList>
            <person name="Probst A.J."/>
            <person name="Castelle C.J."/>
            <person name="Singh A."/>
            <person name="Brown C.T."/>
            <person name="Anantharaman K."/>
            <person name="Sharon I."/>
            <person name="Hug L.A."/>
            <person name="Burstein D."/>
            <person name="Emerson J.B."/>
            <person name="Thomas B.C."/>
            <person name="Banfield J.F."/>
        </authorList>
    </citation>
    <scope>NUCLEOTIDE SEQUENCE [LARGE SCALE GENOMIC DNA]</scope>
    <source>
        <strain evidence="3">CG1_02_37_44</strain>
    </source>
</reference>
<protein>
    <submittedName>
        <fullName evidence="3">Uncharacterized protein</fullName>
    </submittedName>
</protein>
<keyword evidence="2" id="KW-0472">Membrane</keyword>
<comment type="caution">
    <text evidence="3">The sequence shown here is derived from an EMBL/GenBank/DDBJ whole genome shotgun (WGS) entry which is preliminary data.</text>
</comment>
<evidence type="ECO:0000313" key="3">
    <source>
        <dbReference type="EMBL" id="OIO08502.1"/>
    </source>
</evidence>
<evidence type="ECO:0000256" key="1">
    <source>
        <dbReference type="SAM" id="Coils"/>
    </source>
</evidence>
<proteinExistence type="predicted"/>
<feature type="transmembrane region" description="Helical" evidence="2">
    <location>
        <begin position="32"/>
        <end position="53"/>
    </location>
</feature>
<sequence length="212" mass="24890">MENISPEIQNYINILEKTNQQLSLYWTPYNTILTILTALFAIFTIIFGLILYFQSKEYKERLAEDERRYEEKIDKFLKEHQRYTKKLIDERNARVRQIEANLSKTISEYEKKLKVLFKTPRQQKHKIEEIEKAIEKLKTEKELLKSQVGPITVTPDYNYPSADSILYYGSKTHKCSHCGFTFKIENYDPLSFATRIGGATVTCPKCGNIDLI</sequence>
<name>A0A1J4TDD9_9BACT</name>
<dbReference type="STRING" id="1805146.AUJ27_00645"/>
<keyword evidence="2" id="KW-1133">Transmembrane helix</keyword>
<gene>
    <name evidence="3" type="ORF">AUJ27_00645</name>
</gene>
<organism evidence="3 4">
    <name type="scientific">Candidatus Falkowbacteria bacterium CG1_02_37_44</name>
    <dbReference type="NCBI Taxonomy" id="1805146"/>
    <lineage>
        <taxon>Bacteria</taxon>
        <taxon>Candidatus Falkowiibacteriota</taxon>
    </lineage>
</organism>
<keyword evidence="1" id="KW-0175">Coiled coil</keyword>
<evidence type="ECO:0000256" key="2">
    <source>
        <dbReference type="SAM" id="Phobius"/>
    </source>
</evidence>
<dbReference type="AlphaFoldDB" id="A0A1J4TDD9"/>
<evidence type="ECO:0000313" key="4">
    <source>
        <dbReference type="Proteomes" id="UP000183192"/>
    </source>
</evidence>
<accession>A0A1J4TDD9</accession>
<keyword evidence="2" id="KW-0812">Transmembrane</keyword>